<dbReference type="AlphaFoldDB" id="A0A1I2JSJ6"/>
<sequence length="36" mass="4111">MIHIMKANPTHVKGISNVCTNAYWATYGETHSEEYI</sequence>
<protein>
    <submittedName>
        <fullName evidence="1">Uncharacterized protein</fullName>
    </submittedName>
</protein>
<proteinExistence type="predicted"/>
<gene>
    <name evidence="1" type="ORF">SAMN05216353_10281</name>
</gene>
<reference evidence="2" key="1">
    <citation type="submission" date="2016-10" db="EMBL/GenBank/DDBJ databases">
        <authorList>
            <person name="Varghese N."/>
            <person name="Submissions S."/>
        </authorList>
    </citation>
    <scope>NUCLEOTIDE SEQUENCE [LARGE SCALE GENOMIC DNA]</scope>
    <source>
        <strain evidence="2">FP5</strain>
    </source>
</reference>
<dbReference type="EMBL" id="FOOG01000002">
    <property type="protein sequence ID" value="SFF57544.1"/>
    <property type="molecule type" value="Genomic_DNA"/>
</dbReference>
<name>A0A1I2JSJ6_9BACI</name>
<dbReference type="Proteomes" id="UP000198897">
    <property type="component" value="Unassembled WGS sequence"/>
</dbReference>
<organism evidence="1 2">
    <name type="scientific">Halobacillus alkaliphilus</name>
    <dbReference type="NCBI Taxonomy" id="396056"/>
    <lineage>
        <taxon>Bacteria</taxon>
        <taxon>Bacillati</taxon>
        <taxon>Bacillota</taxon>
        <taxon>Bacilli</taxon>
        <taxon>Bacillales</taxon>
        <taxon>Bacillaceae</taxon>
        <taxon>Halobacillus</taxon>
    </lineage>
</organism>
<evidence type="ECO:0000313" key="1">
    <source>
        <dbReference type="EMBL" id="SFF57544.1"/>
    </source>
</evidence>
<accession>A0A1I2JSJ6</accession>
<keyword evidence="2" id="KW-1185">Reference proteome</keyword>
<evidence type="ECO:0000313" key="2">
    <source>
        <dbReference type="Proteomes" id="UP000198897"/>
    </source>
</evidence>